<reference evidence="2 3" key="1">
    <citation type="submission" date="2023-11" db="EMBL/GenBank/DDBJ databases">
        <title>An acidophilic fungus is an integral part of prey digestion in a carnivorous sundew plant.</title>
        <authorList>
            <person name="Tsai I.J."/>
        </authorList>
    </citation>
    <scope>NUCLEOTIDE SEQUENCE [LARGE SCALE GENOMIC DNA]</scope>
    <source>
        <strain evidence="2">169a</strain>
    </source>
</reference>
<evidence type="ECO:0000256" key="1">
    <source>
        <dbReference type="SAM" id="Phobius"/>
    </source>
</evidence>
<dbReference type="EMBL" id="CP138583">
    <property type="protein sequence ID" value="WPH00650.1"/>
    <property type="molecule type" value="Genomic_DNA"/>
</dbReference>
<dbReference type="Proteomes" id="UP001303373">
    <property type="component" value="Chromosome 4"/>
</dbReference>
<dbReference type="PANTHER" id="PTHR36978">
    <property type="entry name" value="P-LOOP CONTAINING NUCLEOTIDE TRIPHOSPHATE HYDROLASE"/>
    <property type="match status" value="1"/>
</dbReference>
<dbReference type="Pfam" id="PF17784">
    <property type="entry name" value="Sulfotransfer_4"/>
    <property type="match status" value="1"/>
</dbReference>
<sequence>MAASNLDCQMPMAGAKFQVIGAGLPRSGTNSFCAAISYLLEGPAYQAAVQCALSKTPNHALALIDILKLKARQIESQQEIHGQQVKQALADEMHGWVASADAPLCLFVPELLEIHPDAIVICSRRDREVWVESMWKAARLGDPKILYWLYYWVSVLRYSPRMWAAQTPIWRHLYGVNMDSKNNAQKIWDRHHEWLRSVVPPEKLFFVDLKDGWDPICRALGTPVPVNVPFPRLNDGAALEKTMKELAVQGILRWITILGSGAVLVILAWRYFI</sequence>
<feature type="transmembrane region" description="Helical" evidence="1">
    <location>
        <begin position="251"/>
        <end position="272"/>
    </location>
</feature>
<keyword evidence="1" id="KW-0472">Membrane</keyword>
<protein>
    <recommendedName>
        <fullName evidence="4">NAD dependent epimerase/dehydratase</fullName>
    </recommendedName>
</protein>
<organism evidence="2 3">
    <name type="scientific">Acrodontium crateriforme</name>
    <dbReference type="NCBI Taxonomy" id="150365"/>
    <lineage>
        <taxon>Eukaryota</taxon>
        <taxon>Fungi</taxon>
        <taxon>Dikarya</taxon>
        <taxon>Ascomycota</taxon>
        <taxon>Pezizomycotina</taxon>
        <taxon>Dothideomycetes</taxon>
        <taxon>Dothideomycetidae</taxon>
        <taxon>Mycosphaerellales</taxon>
        <taxon>Teratosphaeriaceae</taxon>
        <taxon>Acrodontium</taxon>
    </lineage>
</organism>
<dbReference type="Gene3D" id="3.40.50.300">
    <property type="entry name" value="P-loop containing nucleotide triphosphate hydrolases"/>
    <property type="match status" value="1"/>
</dbReference>
<dbReference type="InterPro" id="IPR027417">
    <property type="entry name" value="P-loop_NTPase"/>
</dbReference>
<evidence type="ECO:0000313" key="2">
    <source>
        <dbReference type="EMBL" id="WPH00650.1"/>
    </source>
</evidence>
<keyword evidence="1" id="KW-1133">Transmembrane helix</keyword>
<evidence type="ECO:0008006" key="4">
    <source>
        <dbReference type="Google" id="ProtNLM"/>
    </source>
</evidence>
<accession>A0AAQ3M4D8</accession>
<keyword evidence="3" id="KW-1185">Reference proteome</keyword>
<proteinExistence type="predicted"/>
<name>A0AAQ3M4D8_9PEZI</name>
<keyword evidence="1" id="KW-0812">Transmembrane</keyword>
<gene>
    <name evidence="2" type="ORF">R9X50_00348000</name>
</gene>
<dbReference type="PANTHER" id="PTHR36978:SF3">
    <property type="entry name" value="P-LOOP CONTAINING NUCLEOSIDE TRIPHOSPHATE HYDROLASE PROTEIN"/>
    <property type="match status" value="1"/>
</dbReference>
<dbReference type="SUPFAM" id="SSF52540">
    <property type="entry name" value="P-loop containing nucleoside triphosphate hydrolases"/>
    <property type="match status" value="1"/>
</dbReference>
<dbReference type="InterPro" id="IPR040632">
    <property type="entry name" value="Sulfotransfer_4"/>
</dbReference>
<evidence type="ECO:0000313" key="3">
    <source>
        <dbReference type="Proteomes" id="UP001303373"/>
    </source>
</evidence>
<dbReference type="AlphaFoldDB" id="A0AAQ3M4D8"/>